<sequence>MEASPACRAARDAIIDLRYEEWNEDVPVTSFFPLDRIRNYLTDSKGAEVGTVEKILSCKCEQCRSDLALFNNPDPEDYVHRVTGRGESPEDPTKTAYALFALLIYIGHPLLIIGFLERNGNDFLLEHSATQPSQFSRENLKWYTKNYHQRDARGFGRFASEFSTNVHQFAIPHMASGNFSDYSKDAILPFINEKEIGKKLDNKGRLTSEGSNGRVFSFEIYEEYRKFPHAKKIKRYARKKIETPEFMAYLEKENLSKAMRYRDDHIVKLIKAYRWGDTINLIFPLARTNLDHLLRDDVLEFGKKRGGPLESCPAWEQLLGVTRALRKIHGYKQGSSSVDTIKGSDRLCIHFDLKPDNILVEEDGTWVITDFGQAAITYPKFGGTPRVSNHFGTDGYAPPEIENINMEYGRRYDIWSLGCIFLEVTAFIVLGYAGLKGSTQHGNRFSGLDQARRATAPWNTHGGDERFFYRVSPQGEYVVKKEIHAFMTFLQNRANTSLEHSERSKAFLAKVLHLVDRMLRPNVEDRIDIVEVVRTFSDALKQASPAAALTGLPQRVPAEGECIIGGPQLNSVSLWHWSESAREWESSSLEAFENQAGNMRLHCWSNNRPPLDINFRRDYVKITPLYAFWELSQVGASGDWLRFLYFSQGISSEVANARFSFSSDTPLEEARIVQSKLTSQHIESSFSLSSVVLERFVSVSDKVLTGVKKRFGSYKAEEKAEEMARIVHLGSATIQLWIEQVDEAAELRRRRRSSSSQTLSFGRGPRTEAHFQSGYREIPPRRAAIYLHHHGFICTIKMDVNWILEESKVDANVLFFQPNKPSRDPHFVASWIRPTVEEREDGHPASIPLSPAALQYFEDLDRFEADRFQLTFTTLESRNEFWRKYMEVKKNWDLLRQELEKSQGYTPVNRRPEHYPHPDMANAGFVPKPKHKARFSFSRSASNTSTEIQEPDPLARPPASTSEKGKAKALDVPETRENGQMDSRFLTIPSPRKPTTQFARRATDSISSDEKVQYKGGYGRGPGSGPPQRHPG</sequence>
<feature type="domain" description="Protein kinase" evidence="2">
    <location>
        <begin position="201"/>
        <end position="540"/>
    </location>
</feature>
<dbReference type="OrthoDB" id="248923at2759"/>
<dbReference type="InterPro" id="IPR011009">
    <property type="entry name" value="Kinase-like_dom_sf"/>
</dbReference>
<feature type="region of interest" description="Disordered" evidence="1">
    <location>
        <begin position="932"/>
        <end position="1032"/>
    </location>
</feature>
<keyword evidence="3" id="KW-0808">Transferase</keyword>
<reference evidence="3" key="1">
    <citation type="journal article" date="2020" name="Stud. Mycol.">
        <title>101 Dothideomycetes genomes: a test case for predicting lifestyles and emergence of pathogens.</title>
        <authorList>
            <person name="Haridas S."/>
            <person name="Albert R."/>
            <person name="Binder M."/>
            <person name="Bloem J."/>
            <person name="Labutti K."/>
            <person name="Salamov A."/>
            <person name="Andreopoulos B."/>
            <person name="Baker S."/>
            <person name="Barry K."/>
            <person name="Bills G."/>
            <person name="Bluhm B."/>
            <person name="Cannon C."/>
            <person name="Castanera R."/>
            <person name="Culley D."/>
            <person name="Daum C."/>
            <person name="Ezra D."/>
            <person name="Gonzalez J."/>
            <person name="Henrissat B."/>
            <person name="Kuo A."/>
            <person name="Liang C."/>
            <person name="Lipzen A."/>
            <person name="Lutzoni F."/>
            <person name="Magnuson J."/>
            <person name="Mondo S."/>
            <person name="Nolan M."/>
            <person name="Ohm R."/>
            <person name="Pangilinan J."/>
            <person name="Park H.-J."/>
            <person name="Ramirez L."/>
            <person name="Alfaro M."/>
            <person name="Sun H."/>
            <person name="Tritt A."/>
            <person name="Yoshinaga Y."/>
            <person name="Zwiers L.-H."/>
            <person name="Turgeon B."/>
            <person name="Goodwin S."/>
            <person name="Spatafora J."/>
            <person name="Crous P."/>
            <person name="Grigoriev I."/>
        </authorList>
    </citation>
    <scope>NUCLEOTIDE SEQUENCE</scope>
    <source>
        <strain evidence="3">CBS 627.86</strain>
    </source>
</reference>
<dbReference type="PROSITE" id="PS00108">
    <property type="entry name" value="PROTEIN_KINASE_ST"/>
    <property type="match status" value="1"/>
</dbReference>
<evidence type="ECO:0000256" key="1">
    <source>
        <dbReference type="SAM" id="MobiDB-lite"/>
    </source>
</evidence>
<dbReference type="AlphaFoldDB" id="A0A6A5YXM1"/>
<dbReference type="PANTHER" id="PTHR44167">
    <property type="entry name" value="OVARIAN-SPECIFIC SERINE/THREONINE-PROTEIN KINASE LOK-RELATED"/>
    <property type="match status" value="1"/>
</dbReference>
<evidence type="ECO:0000313" key="3">
    <source>
        <dbReference type="EMBL" id="KAF2111929.1"/>
    </source>
</evidence>
<dbReference type="PANTHER" id="PTHR44167:SF30">
    <property type="entry name" value="PHOSPHORYLASE KINASE"/>
    <property type="match status" value="1"/>
</dbReference>
<protein>
    <submittedName>
        <fullName evidence="3">Kinase-like domain-containing protein</fullName>
    </submittedName>
</protein>
<accession>A0A6A5YXM1</accession>
<dbReference type="Pfam" id="PF00069">
    <property type="entry name" value="Pkinase"/>
    <property type="match status" value="1"/>
</dbReference>
<dbReference type="Gene3D" id="1.10.510.10">
    <property type="entry name" value="Transferase(Phosphotransferase) domain 1"/>
    <property type="match status" value="1"/>
</dbReference>
<dbReference type="GO" id="GO:0004674">
    <property type="term" value="F:protein serine/threonine kinase activity"/>
    <property type="evidence" value="ECO:0007669"/>
    <property type="project" value="TreeGrafter"/>
</dbReference>
<dbReference type="InterPro" id="IPR000719">
    <property type="entry name" value="Prot_kinase_dom"/>
</dbReference>
<gene>
    <name evidence="3" type="ORF">BDV96DRAFT_164143</name>
</gene>
<dbReference type="InterPro" id="IPR008271">
    <property type="entry name" value="Ser/Thr_kinase_AS"/>
</dbReference>
<organism evidence="3 4">
    <name type="scientific">Lophiotrema nucula</name>
    <dbReference type="NCBI Taxonomy" id="690887"/>
    <lineage>
        <taxon>Eukaryota</taxon>
        <taxon>Fungi</taxon>
        <taxon>Dikarya</taxon>
        <taxon>Ascomycota</taxon>
        <taxon>Pezizomycotina</taxon>
        <taxon>Dothideomycetes</taxon>
        <taxon>Pleosporomycetidae</taxon>
        <taxon>Pleosporales</taxon>
        <taxon>Lophiotremataceae</taxon>
        <taxon>Lophiotrema</taxon>
    </lineage>
</organism>
<keyword evidence="4" id="KW-1185">Reference proteome</keyword>
<dbReference type="SUPFAM" id="SSF56112">
    <property type="entry name" value="Protein kinase-like (PK-like)"/>
    <property type="match status" value="1"/>
</dbReference>
<dbReference type="GO" id="GO:0005524">
    <property type="term" value="F:ATP binding"/>
    <property type="evidence" value="ECO:0007669"/>
    <property type="project" value="InterPro"/>
</dbReference>
<name>A0A6A5YXM1_9PLEO</name>
<proteinExistence type="predicted"/>
<dbReference type="CDD" id="cd00180">
    <property type="entry name" value="PKc"/>
    <property type="match status" value="1"/>
</dbReference>
<dbReference type="Proteomes" id="UP000799770">
    <property type="component" value="Unassembled WGS sequence"/>
</dbReference>
<dbReference type="GO" id="GO:0005634">
    <property type="term" value="C:nucleus"/>
    <property type="evidence" value="ECO:0007669"/>
    <property type="project" value="TreeGrafter"/>
</dbReference>
<dbReference type="PROSITE" id="PS50011">
    <property type="entry name" value="PROTEIN_KINASE_DOM"/>
    <property type="match status" value="1"/>
</dbReference>
<evidence type="ECO:0000259" key="2">
    <source>
        <dbReference type="PROSITE" id="PS50011"/>
    </source>
</evidence>
<evidence type="ECO:0000313" key="4">
    <source>
        <dbReference type="Proteomes" id="UP000799770"/>
    </source>
</evidence>
<keyword evidence="3" id="KW-0418">Kinase</keyword>
<dbReference type="GO" id="GO:0044773">
    <property type="term" value="P:mitotic DNA damage checkpoint signaling"/>
    <property type="evidence" value="ECO:0007669"/>
    <property type="project" value="TreeGrafter"/>
</dbReference>
<dbReference type="SMART" id="SM00220">
    <property type="entry name" value="S_TKc"/>
    <property type="match status" value="1"/>
</dbReference>
<feature type="compositionally biased region" description="Polar residues" evidence="1">
    <location>
        <begin position="937"/>
        <end position="948"/>
    </location>
</feature>
<feature type="compositionally biased region" description="Basic and acidic residues" evidence="1">
    <location>
        <begin position="963"/>
        <end position="979"/>
    </location>
</feature>
<dbReference type="EMBL" id="ML977332">
    <property type="protein sequence ID" value="KAF2111929.1"/>
    <property type="molecule type" value="Genomic_DNA"/>
</dbReference>